<reference evidence="1 2" key="1">
    <citation type="submission" date="2010-10" db="EMBL/GenBank/DDBJ databases">
        <authorList>
            <person name="Durkin A.S."/>
            <person name="Madupu R."/>
            <person name="Torralba M."/>
            <person name="Gillis M."/>
            <person name="Methe B."/>
            <person name="Sutton G."/>
            <person name="Nelson K.E."/>
        </authorList>
    </citation>
    <scope>NUCLEOTIDE SEQUENCE [LARGE SCALE GENOMIC DNA]</scope>
    <source>
        <strain evidence="1 2">F0396</strain>
    </source>
</reference>
<gene>
    <name evidence="1" type="ORF">HMPREF9192_0556</name>
</gene>
<proteinExistence type="predicted"/>
<evidence type="ECO:0000313" key="1">
    <source>
        <dbReference type="EMBL" id="EFQ59597.1"/>
    </source>
</evidence>
<name>E3CPQ0_STRVE</name>
<sequence length="45" mass="5096">MLNQDGVLVCTGLSEHSFLSKEGSFVNLKNDYPAFFKFLKEQSIL</sequence>
<dbReference type="EMBL" id="AEKO01000007">
    <property type="protein sequence ID" value="EFQ59597.1"/>
    <property type="molecule type" value="Genomic_DNA"/>
</dbReference>
<evidence type="ECO:0000313" key="2">
    <source>
        <dbReference type="Proteomes" id="UP000004896"/>
    </source>
</evidence>
<protein>
    <submittedName>
        <fullName evidence="1">Uncharacterized protein</fullName>
    </submittedName>
</protein>
<organism evidence="1 2">
    <name type="scientific">Streptococcus vestibularis F0396</name>
    <dbReference type="NCBI Taxonomy" id="904306"/>
    <lineage>
        <taxon>Bacteria</taxon>
        <taxon>Bacillati</taxon>
        <taxon>Bacillota</taxon>
        <taxon>Bacilli</taxon>
        <taxon>Lactobacillales</taxon>
        <taxon>Streptococcaceae</taxon>
        <taxon>Streptococcus</taxon>
    </lineage>
</organism>
<dbReference type="Proteomes" id="UP000004896">
    <property type="component" value="Unassembled WGS sequence"/>
</dbReference>
<dbReference type="AlphaFoldDB" id="E3CPQ0"/>
<accession>E3CPQ0</accession>
<comment type="caution">
    <text evidence="1">The sequence shown here is derived from an EMBL/GenBank/DDBJ whole genome shotgun (WGS) entry which is preliminary data.</text>
</comment>